<organism evidence="1 2">
    <name type="scientific">Streptomyces yatensis</name>
    <dbReference type="NCBI Taxonomy" id="155177"/>
    <lineage>
        <taxon>Bacteria</taxon>
        <taxon>Bacillati</taxon>
        <taxon>Actinomycetota</taxon>
        <taxon>Actinomycetes</taxon>
        <taxon>Kitasatosporales</taxon>
        <taxon>Streptomycetaceae</taxon>
        <taxon>Streptomyces</taxon>
        <taxon>Streptomyces violaceusniger group</taxon>
    </lineage>
</organism>
<sequence>MSAAASTRATAWSQLAYELETPENYWDDEKAVCLLVEYFTRRRSRSDLIFSGAHFERGPAWGGPPLLGRVG</sequence>
<keyword evidence="2" id="KW-1185">Reference proteome</keyword>
<reference evidence="1 2" key="1">
    <citation type="journal article" date="2019" name="Int. J. Syst. Evol. Microbiol.">
        <title>The Global Catalogue of Microorganisms (GCM) 10K type strain sequencing project: providing services to taxonomists for standard genome sequencing and annotation.</title>
        <authorList>
            <consortium name="The Broad Institute Genomics Platform"/>
            <consortium name="The Broad Institute Genome Sequencing Center for Infectious Disease"/>
            <person name="Wu L."/>
            <person name="Ma J."/>
        </authorList>
    </citation>
    <scope>NUCLEOTIDE SEQUENCE [LARGE SCALE GENOMIC DNA]</scope>
    <source>
        <strain evidence="1 2">JCM 13244</strain>
    </source>
</reference>
<name>A0ABN2I3V4_9ACTN</name>
<evidence type="ECO:0000313" key="2">
    <source>
        <dbReference type="Proteomes" id="UP001499947"/>
    </source>
</evidence>
<gene>
    <name evidence="1" type="ORF">GCM10009680_42970</name>
</gene>
<proteinExistence type="predicted"/>
<protein>
    <submittedName>
        <fullName evidence="1">Uncharacterized protein</fullName>
    </submittedName>
</protein>
<evidence type="ECO:0000313" key="1">
    <source>
        <dbReference type="EMBL" id="GAA1698190.1"/>
    </source>
</evidence>
<dbReference type="EMBL" id="BAAALR010000050">
    <property type="protein sequence ID" value="GAA1698190.1"/>
    <property type="molecule type" value="Genomic_DNA"/>
</dbReference>
<dbReference type="Proteomes" id="UP001499947">
    <property type="component" value="Unassembled WGS sequence"/>
</dbReference>
<comment type="caution">
    <text evidence="1">The sequence shown here is derived from an EMBL/GenBank/DDBJ whole genome shotgun (WGS) entry which is preliminary data.</text>
</comment>
<accession>A0ABN2I3V4</accession>